<organism evidence="1 2">
    <name type="scientific">Capnocytophaga canis</name>
    <dbReference type="NCBI Taxonomy" id="1848903"/>
    <lineage>
        <taxon>Bacteria</taxon>
        <taxon>Pseudomonadati</taxon>
        <taxon>Bacteroidota</taxon>
        <taxon>Flavobacteriia</taxon>
        <taxon>Flavobacteriales</taxon>
        <taxon>Flavobacteriaceae</taxon>
        <taxon>Capnocytophaga</taxon>
    </lineage>
</organism>
<evidence type="ECO:0000313" key="1">
    <source>
        <dbReference type="EMBL" id="CEN48699.1"/>
    </source>
</evidence>
<gene>
    <name evidence="1" type="ORF">CCAND38_630002</name>
</gene>
<dbReference type="Proteomes" id="UP000045051">
    <property type="component" value="Unassembled WGS sequence"/>
</dbReference>
<protein>
    <submittedName>
        <fullName evidence="1">Uncharacterized protein</fullName>
    </submittedName>
</protein>
<dbReference type="AlphaFoldDB" id="A0A0B7IDF2"/>
<dbReference type="EMBL" id="CDOI01000177">
    <property type="protein sequence ID" value="CEN48699.1"/>
    <property type="molecule type" value="Genomic_DNA"/>
</dbReference>
<evidence type="ECO:0000313" key="2">
    <source>
        <dbReference type="Proteomes" id="UP000045051"/>
    </source>
</evidence>
<name>A0A0B7IDF2_9FLAO</name>
<proteinExistence type="predicted"/>
<keyword evidence="2" id="KW-1185">Reference proteome</keyword>
<sequence>MPTRSASEEAKFYNSNSQEFSQSQLNAIRAKGWTVVND</sequence>
<accession>A0A0B7IDF2</accession>
<reference evidence="1 2" key="1">
    <citation type="submission" date="2015-01" db="EMBL/GenBank/DDBJ databases">
        <authorList>
            <person name="Xiang T."/>
            <person name="Song Y."/>
            <person name="Huang L."/>
            <person name="Wang B."/>
            <person name="Wu P."/>
        </authorList>
    </citation>
    <scope>NUCLEOTIDE SEQUENCE [LARGE SCALE GENOMIC DNA]</scope>
    <source>
        <strain evidence="1 2">CcD38</strain>
    </source>
</reference>